<name>A0A8T0INX5_CERPU</name>
<dbReference type="EMBL" id="CM026423">
    <property type="protein sequence ID" value="KAG0584143.1"/>
    <property type="molecule type" value="Genomic_DNA"/>
</dbReference>
<evidence type="ECO:0000313" key="3">
    <source>
        <dbReference type="Proteomes" id="UP000822688"/>
    </source>
</evidence>
<comment type="caution">
    <text evidence="2">The sequence shown here is derived from an EMBL/GenBank/DDBJ whole genome shotgun (WGS) entry which is preliminary data.</text>
</comment>
<accession>A0A8T0INX5</accession>
<evidence type="ECO:0000256" key="1">
    <source>
        <dbReference type="SAM" id="MobiDB-lite"/>
    </source>
</evidence>
<proteinExistence type="predicted"/>
<evidence type="ECO:0000313" key="2">
    <source>
        <dbReference type="EMBL" id="KAG0584143.1"/>
    </source>
</evidence>
<organism evidence="2 3">
    <name type="scientific">Ceratodon purpureus</name>
    <name type="common">Fire moss</name>
    <name type="synonym">Dicranum purpureum</name>
    <dbReference type="NCBI Taxonomy" id="3225"/>
    <lineage>
        <taxon>Eukaryota</taxon>
        <taxon>Viridiplantae</taxon>
        <taxon>Streptophyta</taxon>
        <taxon>Embryophyta</taxon>
        <taxon>Bryophyta</taxon>
        <taxon>Bryophytina</taxon>
        <taxon>Bryopsida</taxon>
        <taxon>Dicranidae</taxon>
        <taxon>Pseudoditrichales</taxon>
        <taxon>Ditrichaceae</taxon>
        <taxon>Ceratodon</taxon>
    </lineage>
</organism>
<feature type="compositionally biased region" description="Basic residues" evidence="1">
    <location>
        <begin position="1"/>
        <end position="20"/>
    </location>
</feature>
<dbReference type="Proteomes" id="UP000822688">
    <property type="component" value="Chromosome 3"/>
</dbReference>
<feature type="region of interest" description="Disordered" evidence="1">
    <location>
        <begin position="1"/>
        <end position="45"/>
    </location>
</feature>
<dbReference type="AlphaFoldDB" id="A0A8T0INX5"/>
<protein>
    <submittedName>
        <fullName evidence="2">Uncharacterized protein</fullName>
    </submittedName>
</protein>
<sequence>MPIQRPKPKPTKGTKGRKGSGRVEKGAEEWRSNKERRSSPLLPTPLHQPKWHPPWQAPSSQLILILILFSCSSYSYFPGSQLHNHHIQLFSLIIPILHIFTQVPERLQFRHSFGPVLEVMRELYW</sequence>
<gene>
    <name evidence="2" type="ORF">KC19_3G188700</name>
</gene>
<reference evidence="2" key="1">
    <citation type="submission" date="2020-06" db="EMBL/GenBank/DDBJ databases">
        <title>WGS assembly of Ceratodon purpureus strain R40.</title>
        <authorList>
            <person name="Carey S.B."/>
            <person name="Jenkins J."/>
            <person name="Shu S."/>
            <person name="Lovell J.T."/>
            <person name="Sreedasyam A."/>
            <person name="Maumus F."/>
            <person name="Tiley G.P."/>
            <person name="Fernandez-Pozo N."/>
            <person name="Barry K."/>
            <person name="Chen C."/>
            <person name="Wang M."/>
            <person name="Lipzen A."/>
            <person name="Daum C."/>
            <person name="Saski C.A."/>
            <person name="Payton A.C."/>
            <person name="Mcbreen J.C."/>
            <person name="Conrad R.E."/>
            <person name="Kollar L.M."/>
            <person name="Olsson S."/>
            <person name="Huttunen S."/>
            <person name="Landis J.B."/>
            <person name="Wickett N.J."/>
            <person name="Johnson M.G."/>
            <person name="Rensing S.A."/>
            <person name="Grimwood J."/>
            <person name="Schmutz J."/>
            <person name="Mcdaniel S.F."/>
        </authorList>
    </citation>
    <scope>NUCLEOTIDE SEQUENCE</scope>
    <source>
        <strain evidence="2">R40</strain>
    </source>
</reference>
<feature type="compositionally biased region" description="Basic and acidic residues" evidence="1">
    <location>
        <begin position="21"/>
        <end position="38"/>
    </location>
</feature>
<keyword evidence="3" id="KW-1185">Reference proteome</keyword>